<dbReference type="PANTHER" id="PTHR40070">
    <property type="entry name" value="UPF0478 PROTEIN YTXG"/>
    <property type="match status" value="1"/>
</dbReference>
<dbReference type="AlphaFoldDB" id="A0A679FL47"/>
<evidence type="ECO:0000313" key="1">
    <source>
        <dbReference type="EMBL" id="BBW95215.1"/>
    </source>
</evidence>
<accession>A0A679FL47</accession>
<name>A0A679FL47_9BACL</name>
<evidence type="ECO:0008006" key="3">
    <source>
        <dbReference type="Google" id="ProtNLM"/>
    </source>
</evidence>
<dbReference type="Pfam" id="PF06103">
    <property type="entry name" value="DUF948"/>
    <property type="match status" value="1"/>
</dbReference>
<organism evidence="1 2">
    <name type="scientific">Geobacillus subterraneus</name>
    <dbReference type="NCBI Taxonomy" id="129338"/>
    <lineage>
        <taxon>Bacteria</taxon>
        <taxon>Bacillati</taxon>
        <taxon>Bacillota</taxon>
        <taxon>Bacilli</taxon>
        <taxon>Bacillales</taxon>
        <taxon>Anoxybacillaceae</taxon>
        <taxon>Geobacillus</taxon>
    </lineage>
</organism>
<reference evidence="2" key="1">
    <citation type="journal article" date="2020" name="Microbiol. Resour. Announc.">
        <title>Complete Genome Sequence of Geobacillus sp. Strain E55-1, Isolated from Mine Geyser in Japan.</title>
        <authorList>
            <person name="Miyazaki K."/>
            <person name="Hase E."/>
            <person name="Tokito N."/>
        </authorList>
    </citation>
    <scope>NUCLEOTIDE SEQUENCE [LARGE SCALE GENOMIC DNA]</scope>
    <source>
        <strain evidence="2">E55-1</strain>
    </source>
</reference>
<dbReference type="PANTHER" id="PTHR40070:SF1">
    <property type="entry name" value="UPF0478 PROTEIN YTXG"/>
    <property type="match status" value="1"/>
</dbReference>
<sequence>MEWMLYASLAVVALAFALLAVYIAKTLTVLQETLRRLTEMIGHTDEQVQAVAGEMRQLLQTANGVAHDVQKNVHALSGVVEAVGETGEALKLANRALRQTAATLLRAADSSKMKWWETLQKANVFRKRWAKWRRKQSGKEVEINGQRQ</sequence>
<keyword evidence="2" id="KW-1185">Reference proteome</keyword>
<protein>
    <recommendedName>
        <fullName evidence="3">General stress protein</fullName>
    </recommendedName>
</protein>
<dbReference type="InterPro" id="IPR009293">
    <property type="entry name" value="UPF0478"/>
</dbReference>
<evidence type="ECO:0000313" key="2">
    <source>
        <dbReference type="Proteomes" id="UP000501421"/>
    </source>
</evidence>
<dbReference type="EMBL" id="AP022557">
    <property type="protein sequence ID" value="BBW95215.1"/>
    <property type="molecule type" value="Genomic_DNA"/>
</dbReference>
<dbReference type="Proteomes" id="UP000501421">
    <property type="component" value="Chromosome"/>
</dbReference>
<gene>
    <name evidence="1" type="ORF">GsuE55_00480</name>
</gene>
<proteinExistence type="predicted"/>